<dbReference type="InterPro" id="IPR006680">
    <property type="entry name" value="Amidohydro-rel"/>
</dbReference>
<sequence>MTSTDSRPKRIVDAHVHLWDPARVDWYPYLSGRQELDMGDVSTMCRRFDAATYFAESTGWNVEKLVNVAAATGEHSVEETLELDRRADADGQPAAIIGGLPPADSVAEQVAALDRQLTATRFRGVRPMGGAEGPLPGTEMLTALAERDLVVELMIHPDLLLASARALENVAAPLVVLEHTGWPRDRSEQERALWAEGLRALGDLGDNVVCKISGLAGPLGTMDPGVLAPWVEHAIDCFGVDRAMFASNFPVDGIHGSLDELFGCYSAITAGLDDTARDKLFAANAMRVYRC</sequence>
<dbReference type="AlphaFoldDB" id="A0A1X0D154"/>
<dbReference type="Pfam" id="PF04909">
    <property type="entry name" value="Amidohydro_2"/>
    <property type="match status" value="1"/>
</dbReference>
<dbReference type="InterPro" id="IPR032466">
    <property type="entry name" value="Metal_Hydrolase"/>
</dbReference>
<protein>
    <submittedName>
        <fullName evidence="2">Uncharacterized protein</fullName>
    </submittedName>
</protein>
<evidence type="ECO:0000256" key="1">
    <source>
        <dbReference type="ARBA" id="ARBA00038310"/>
    </source>
</evidence>
<dbReference type="STRING" id="444597.BST26_17750"/>
<dbReference type="PANTHER" id="PTHR43569:SF1">
    <property type="entry name" value="BLL3371 PROTEIN"/>
    <property type="match status" value="1"/>
</dbReference>
<dbReference type="PANTHER" id="PTHR43569">
    <property type="entry name" value="AMIDOHYDROLASE"/>
    <property type="match status" value="1"/>
</dbReference>
<dbReference type="Proteomes" id="UP000192801">
    <property type="component" value="Unassembled WGS sequence"/>
</dbReference>
<dbReference type="InterPro" id="IPR052350">
    <property type="entry name" value="Metallo-dep_Lactonases"/>
</dbReference>
<proteinExistence type="inferred from homology"/>
<gene>
    <name evidence="2" type="ORF">BST26_17750</name>
</gene>
<dbReference type="EMBL" id="MVHS01000054">
    <property type="protein sequence ID" value="ORA66127.1"/>
    <property type="molecule type" value="Genomic_DNA"/>
</dbReference>
<keyword evidence="3" id="KW-1185">Reference proteome</keyword>
<organism evidence="2 3">
    <name type="scientific">Mycolicibacterium insubricum</name>
    <dbReference type="NCBI Taxonomy" id="444597"/>
    <lineage>
        <taxon>Bacteria</taxon>
        <taxon>Bacillati</taxon>
        <taxon>Actinomycetota</taxon>
        <taxon>Actinomycetes</taxon>
        <taxon>Mycobacteriales</taxon>
        <taxon>Mycobacteriaceae</taxon>
        <taxon>Mycolicibacterium</taxon>
    </lineage>
</organism>
<evidence type="ECO:0000313" key="3">
    <source>
        <dbReference type="Proteomes" id="UP000192801"/>
    </source>
</evidence>
<dbReference type="RefSeq" id="WP_163787880.1">
    <property type="nucleotide sequence ID" value="NZ_AP022618.1"/>
</dbReference>
<comment type="similarity">
    <text evidence="1">Belongs to the metallo-dependent hydrolases superfamily.</text>
</comment>
<comment type="caution">
    <text evidence="2">The sequence shown here is derived from an EMBL/GenBank/DDBJ whole genome shotgun (WGS) entry which is preliminary data.</text>
</comment>
<dbReference type="Gene3D" id="3.20.20.140">
    <property type="entry name" value="Metal-dependent hydrolases"/>
    <property type="match status" value="1"/>
</dbReference>
<dbReference type="GO" id="GO:0016787">
    <property type="term" value="F:hydrolase activity"/>
    <property type="evidence" value="ECO:0007669"/>
    <property type="project" value="InterPro"/>
</dbReference>
<name>A0A1X0D154_9MYCO</name>
<dbReference type="SUPFAM" id="SSF51556">
    <property type="entry name" value="Metallo-dependent hydrolases"/>
    <property type="match status" value="1"/>
</dbReference>
<accession>A0A1X0D154</accession>
<evidence type="ECO:0000313" key="2">
    <source>
        <dbReference type="EMBL" id="ORA66127.1"/>
    </source>
</evidence>
<reference evidence="2 3" key="1">
    <citation type="submission" date="2016-12" db="EMBL/GenBank/DDBJ databases">
        <title>The new phylogeny of genus Mycobacterium.</title>
        <authorList>
            <person name="Tortoli E."/>
            <person name="Trovato A."/>
            <person name="Cirillo D.M."/>
        </authorList>
    </citation>
    <scope>NUCLEOTIDE SEQUENCE [LARGE SCALE GENOMIC DNA]</scope>
    <source>
        <strain evidence="2 3">DSM 45130</strain>
    </source>
</reference>